<gene>
    <name evidence="1" type="ORF">Naga_100044g7</name>
</gene>
<dbReference type="EMBL" id="AZIL01000355">
    <property type="protein sequence ID" value="EWM28074.1"/>
    <property type="molecule type" value="Genomic_DNA"/>
</dbReference>
<protein>
    <submittedName>
        <fullName evidence="1">Uncharacterized protein</fullName>
    </submittedName>
</protein>
<dbReference type="Proteomes" id="UP000019335">
    <property type="component" value="Chromosome 5"/>
</dbReference>
<accession>W7U627</accession>
<comment type="caution">
    <text evidence="1">The sequence shown here is derived from an EMBL/GenBank/DDBJ whole genome shotgun (WGS) entry which is preliminary data.</text>
</comment>
<dbReference type="AlphaFoldDB" id="W7U627"/>
<organism evidence="1 2">
    <name type="scientific">Nannochloropsis gaditana</name>
    <dbReference type="NCBI Taxonomy" id="72520"/>
    <lineage>
        <taxon>Eukaryota</taxon>
        <taxon>Sar</taxon>
        <taxon>Stramenopiles</taxon>
        <taxon>Ochrophyta</taxon>
        <taxon>Eustigmatophyceae</taxon>
        <taxon>Eustigmatales</taxon>
        <taxon>Monodopsidaceae</taxon>
        <taxon>Nannochloropsis</taxon>
    </lineage>
</organism>
<keyword evidence="2" id="KW-1185">Reference proteome</keyword>
<sequence length="66" mass="8086">MKGPIDDDYVSRRGAYEISRNKIRRWETKKSSLLSHYLQSWKRLDKHHLELVYIRFWEVHVVRTTG</sequence>
<reference evidence="1 2" key="1">
    <citation type="journal article" date="2014" name="Mol. Plant">
        <title>Chromosome Scale Genome Assembly and Transcriptome Profiling of Nannochloropsis gaditana in Nitrogen Depletion.</title>
        <authorList>
            <person name="Corteggiani Carpinelli E."/>
            <person name="Telatin A."/>
            <person name="Vitulo N."/>
            <person name="Forcato C."/>
            <person name="D'Angelo M."/>
            <person name="Schiavon R."/>
            <person name="Vezzi A."/>
            <person name="Giacometti G.M."/>
            <person name="Morosinotto T."/>
            <person name="Valle G."/>
        </authorList>
    </citation>
    <scope>NUCLEOTIDE SEQUENCE [LARGE SCALE GENOMIC DNA]</scope>
    <source>
        <strain evidence="1 2">B-31</strain>
    </source>
</reference>
<name>W7U627_9STRA</name>
<evidence type="ECO:0000313" key="2">
    <source>
        <dbReference type="Proteomes" id="UP000019335"/>
    </source>
</evidence>
<evidence type="ECO:0000313" key="1">
    <source>
        <dbReference type="EMBL" id="EWM28074.1"/>
    </source>
</evidence>
<proteinExistence type="predicted"/>